<feature type="compositionally biased region" description="Polar residues" evidence="4">
    <location>
        <begin position="408"/>
        <end position="421"/>
    </location>
</feature>
<feature type="compositionally biased region" description="Acidic residues" evidence="4">
    <location>
        <begin position="373"/>
        <end position="387"/>
    </location>
</feature>
<dbReference type="GO" id="GO:0033698">
    <property type="term" value="C:Rpd3L complex"/>
    <property type="evidence" value="ECO:0007669"/>
    <property type="project" value="TreeGrafter"/>
</dbReference>
<feature type="compositionally biased region" description="Polar residues" evidence="4">
    <location>
        <begin position="302"/>
        <end position="313"/>
    </location>
</feature>
<keyword evidence="7" id="KW-1185">Reference proteome</keyword>
<evidence type="ECO:0000313" key="7">
    <source>
        <dbReference type="Proteomes" id="UP000799302"/>
    </source>
</evidence>
<accession>A0A6A6TV40</accession>
<dbReference type="InterPro" id="IPR001965">
    <property type="entry name" value="Znf_PHD"/>
</dbReference>
<dbReference type="InterPro" id="IPR019787">
    <property type="entry name" value="Znf_PHD-finger"/>
</dbReference>
<feature type="compositionally biased region" description="Basic and acidic residues" evidence="4">
    <location>
        <begin position="341"/>
        <end position="372"/>
    </location>
</feature>
<feature type="compositionally biased region" description="Low complexity" evidence="4">
    <location>
        <begin position="131"/>
        <end position="144"/>
    </location>
</feature>
<feature type="region of interest" description="Disordered" evidence="4">
    <location>
        <begin position="531"/>
        <end position="565"/>
    </location>
</feature>
<dbReference type="GO" id="GO:0070210">
    <property type="term" value="C:Rpd3L-Expanded complex"/>
    <property type="evidence" value="ECO:0007669"/>
    <property type="project" value="TreeGrafter"/>
</dbReference>
<dbReference type="InterPro" id="IPR019786">
    <property type="entry name" value="Zinc_finger_PHD-type_CS"/>
</dbReference>
<dbReference type="Proteomes" id="UP000799302">
    <property type="component" value="Unassembled WGS sequence"/>
</dbReference>
<evidence type="ECO:0000259" key="5">
    <source>
        <dbReference type="SMART" id="SM00249"/>
    </source>
</evidence>
<dbReference type="GO" id="GO:0008270">
    <property type="term" value="F:zinc ion binding"/>
    <property type="evidence" value="ECO:0007669"/>
    <property type="project" value="UniProtKB-KW"/>
</dbReference>
<dbReference type="GO" id="GO:0061188">
    <property type="term" value="P:negative regulation of rDNA heterochromatin formation"/>
    <property type="evidence" value="ECO:0007669"/>
    <property type="project" value="TreeGrafter"/>
</dbReference>
<dbReference type="Gene3D" id="3.30.40.10">
    <property type="entry name" value="Zinc/RING finger domain, C3HC4 (zinc finger)"/>
    <property type="match status" value="1"/>
</dbReference>
<evidence type="ECO:0000256" key="2">
    <source>
        <dbReference type="ARBA" id="ARBA00022771"/>
    </source>
</evidence>
<feature type="domain" description="Zinc finger PHD-type" evidence="5">
    <location>
        <begin position="114"/>
        <end position="192"/>
    </location>
</feature>
<dbReference type="AlphaFoldDB" id="A0A6A6TV40"/>
<evidence type="ECO:0000256" key="1">
    <source>
        <dbReference type="ARBA" id="ARBA00022723"/>
    </source>
</evidence>
<evidence type="ECO:0000313" key="6">
    <source>
        <dbReference type="EMBL" id="KAF2663316.1"/>
    </source>
</evidence>
<dbReference type="InterPro" id="IPR011011">
    <property type="entry name" value="Znf_FYVE_PHD"/>
</dbReference>
<feature type="compositionally biased region" description="Basic and acidic residues" evidence="4">
    <location>
        <begin position="286"/>
        <end position="299"/>
    </location>
</feature>
<keyword evidence="2" id="KW-0863">Zinc-finger</keyword>
<feature type="region of interest" description="Disordered" evidence="4">
    <location>
        <begin position="1"/>
        <end position="112"/>
    </location>
</feature>
<organism evidence="6 7">
    <name type="scientific">Microthyrium microscopicum</name>
    <dbReference type="NCBI Taxonomy" id="703497"/>
    <lineage>
        <taxon>Eukaryota</taxon>
        <taxon>Fungi</taxon>
        <taxon>Dikarya</taxon>
        <taxon>Ascomycota</taxon>
        <taxon>Pezizomycotina</taxon>
        <taxon>Dothideomycetes</taxon>
        <taxon>Dothideomycetes incertae sedis</taxon>
        <taxon>Microthyriales</taxon>
        <taxon>Microthyriaceae</taxon>
        <taxon>Microthyrium</taxon>
    </lineage>
</organism>
<dbReference type="InterPro" id="IPR013083">
    <property type="entry name" value="Znf_RING/FYVE/PHD"/>
</dbReference>
<reference evidence="6" key="1">
    <citation type="journal article" date="2020" name="Stud. Mycol.">
        <title>101 Dothideomycetes genomes: a test case for predicting lifestyles and emergence of pathogens.</title>
        <authorList>
            <person name="Haridas S."/>
            <person name="Albert R."/>
            <person name="Binder M."/>
            <person name="Bloem J."/>
            <person name="Labutti K."/>
            <person name="Salamov A."/>
            <person name="Andreopoulos B."/>
            <person name="Baker S."/>
            <person name="Barry K."/>
            <person name="Bills G."/>
            <person name="Bluhm B."/>
            <person name="Cannon C."/>
            <person name="Castanera R."/>
            <person name="Culley D."/>
            <person name="Daum C."/>
            <person name="Ezra D."/>
            <person name="Gonzalez J."/>
            <person name="Henrissat B."/>
            <person name="Kuo A."/>
            <person name="Liang C."/>
            <person name="Lipzen A."/>
            <person name="Lutzoni F."/>
            <person name="Magnuson J."/>
            <person name="Mondo S."/>
            <person name="Nolan M."/>
            <person name="Ohm R."/>
            <person name="Pangilinan J."/>
            <person name="Park H.-J."/>
            <person name="Ramirez L."/>
            <person name="Alfaro M."/>
            <person name="Sun H."/>
            <person name="Tritt A."/>
            <person name="Yoshinaga Y."/>
            <person name="Zwiers L.-H."/>
            <person name="Turgeon B."/>
            <person name="Goodwin S."/>
            <person name="Spatafora J."/>
            <person name="Crous P."/>
            <person name="Grigoriev I."/>
        </authorList>
    </citation>
    <scope>NUCLEOTIDE SEQUENCE</scope>
    <source>
        <strain evidence="6">CBS 115976</strain>
    </source>
</reference>
<feature type="region of interest" description="Disordered" evidence="4">
    <location>
        <begin position="202"/>
        <end position="505"/>
    </location>
</feature>
<evidence type="ECO:0000256" key="3">
    <source>
        <dbReference type="ARBA" id="ARBA00022833"/>
    </source>
</evidence>
<keyword evidence="1" id="KW-0479">Metal-binding</keyword>
<dbReference type="InterPro" id="IPR053051">
    <property type="entry name" value="HDAC_complex_subunit"/>
</dbReference>
<protein>
    <recommendedName>
        <fullName evidence="5">Zinc finger PHD-type domain-containing protein</fullName>
    </recommendedName>
</protein>
<dbReference type="GO" id="GO:0061186">
    <property type="term" value="P:negative regulation of silent mating-type cassette heterochromatin formation"/>
    <property type="evidence" value="ECO:0007669"/>
    <property type="project" value="TreeGrafter"/>
</dbReference>
<feature type="compositionally biased region" description="Basic and acidic residues" evidence="4">
    <location>
        <begin position="94"/>
        <end position="103"/>
    </location>
</feature>
<dbReference type="PANTHER" id="PTHR47793">
    <property type="entry name" value="HISTONE DEACETYLASE COMPLEX SUBUNIT CTI6"/>
    <property type="match status" value="1"/>
</dbReference>
<sequence>MAKGLPSPRRSSRARTHQPPSVPSAAVSNAGSSANSSTSGRADRPTRSGKAASPPKSSTPHSLSPSEEQNDATSTVTTRRSRRQQETTTGDAMAKAEDSHPNDDEIIEDEETTRCICGSQDWPGLPVIENTPKPTKVPAVAVPTDGDDADVPDEPGSLFIQCETCAVWQHGGCVGIMEEPPPSFNYYCEQCRPDFHHLSKDHTGQKYSRYIPTVGKSSKSHRKLSISEARPVRESSLKVPAEPPKRRSTMNSRAALDEDEVLRKVLEESKQDGAPSETSTRKVKRNREDSEDMRSDLKRQRTNSSTPPSSGSKAGSVRGMSEVGDDGKRKGPRSTAPKSQGHKDKDVRDKERAKAEAASKRRDRAERRRADDPELPDENGDEEETLPTEEATPNAATNAEDAPASAPTNNLPTQASASTSKRIPPGLRRKGVRGGRSALTPREGDIGSPAKNGKGSPSPKEGAGSGADSSGTGQPTTLGNGARPKGRPPKDRNDGQPRLPTMAELNRRATQMQEFIAHAQKEMAQALPVVESAESSNSAASMAASLSTRLSNWKQEYAPEVESTS</sequence>
<feature type="compositionally biased region" description="Low complexity" evidence="4">
    <location>
        <begin position="23"/>
        <end position="40"/>
    </location>
</feature>
<dbReference type="SMART" id="SM00249">
    <property type="entry name" value="PHD"/>
    <property type="match status" value="1"/>
</dbReference>
<feature type="compositionally biased region" description="Basic and acidic residues" evidence="4">
    <location>
        <begin position="261"/>
        <end position="271"/>
    </location>
</feature>
<name>A0A6A6TV40_9PEZI</name>
<proteinExistence type="predicted"/>
<gene>
    <name evidence="6" type="ORF">BT63DRAFT_419132</name>
</gene>
<dbReference type="OrthoDB" id="418595at2759"/>
<dbReference type="PROSITE" id="PS01359">
    <property type="entry name" value="ZF_PHD_1"/>
    <property type="match status" value="1"/>
</dbReference>
<dbReference type="PANTHER" id="PTHR47793:SF1">
    <property type="entry name" value="HISTONE DEACETYLASE COMPLEX SUBUNIT CTI6"/>
    <property type="match status" value="1"/>
</dbReference>
<dbReference type="EMBL" id="MU004246">
    <property type="protein sequence ID" value="KAF2663316.1"/>
    <property type="molecule type" value="Genomic_DNA"/>
</dbReference>
<dbReference type="Pfam" id="PF00628">
    <property type="entry name" value="PHD"/>
    <property type="match status" value="1"/>
</dbReference>
<keyword evidence="3" id="KW-0862">Zinc</keyword>
<feature type="compositionally biased region" description="Low complexity" evidence="4">
    <location>
        <begin position="388"/>
        <end position="407"/>
    </location>
</feature>
<evidence type="ECO:0000256" key="4">
    <source>
        <dbReference type="SAM" id="MobiDB-lite"/>
    </source>
</evidence>
<feature type="compositionally biased region" description="Low complexity" evidence="4">
    <location>
        <begin position="532"/>
        <end position="547"/>
    </location>
</feature>
<dbReference type="SUPFAM" id="SSF57903">
    <property type="entry name" value="FYVE/PHD zinc finger"/>
    <property type="match status" value="1"/>
</dbReference>
<feature type="region of interest" description="Disordered" evidence="4">
    <location>
        <begin position="126"/>
        <end position="155"/>
    </location>
</feature>
<feature type="compositionally biased region" description="Polar residues" evidence="4">
    <location>
        <begin position="55"/>
        <end position="67"/>
    </location>
</feature>